<feature type="compositionally biased region" description="Pro residues" evidence="1">
    <location>
        <begin position="17"/>
        <end position="37"/>
    </location>
</feature>
<reference evidence="2 3" key="1">
    <citation type="submission" date="2019-12" db="EMBL/GenBank/DDBJ databases">
        <title>A genome sequence resource for the geographically widespread anthracnose pathogen Colletotrichum asianum.</title>
        <authorList>
            <person name="Meng Y."/>
        </authorList>
    </citation>
    <scope>NUCLEOTIDE SEQUENCE [LARGE SCALE GENOMIC DNA]</scope>
    <source>
        <strain evidence="2 3">ICMP 18580</strain>
    </source>
</reference>
<evidence type="ECO:0000256" key="1">
    <source>
        <dbReference type="SAM" id="MobiDB-lite"/>
    </source>
</evidence>
<comment type="caution">
    <text evidence="2">The sequence shown here is derived from an EMBL/GenBank/DDBJ whole genome shotgun (WGS) entry which is preliminary data.</text>
</comment>
<accession>A0A8H3W2G5</accession>
<proteinExistence type="predicted"/>
<organism evidence="2 3">
    <name type="scientific">Colletotrichum asianum</name>
    <dbReference type="NCBI Taxonomy" id="702518"/>
    <lineage>
        <taxon>Eukaryota</taxon>
        <taxon>Fungi</taxon>
        <taxon>Dikarya</taxon>
        <taxon>Ascomycota</taxon>
        <taxon>Pezizomycotina</taxon>
        <taxon>Sordariomycetes</taxon>
        <taxon>Hypocreomycetidae</taxon>
        <taxon>Glomerellales</taxon>
        <taxon>Glomerellaceae</taxon>
        <taxon>Colletotrichum</taxon>
        <taxon>Colletotrichum gloeosporioides species complex</taxon>
    </lineage>
</organism>
<sequence length="37" mass="3921">MASSALDFNMPAQRPSQLPPCPGPPPQRPLPPLPTRG</sequence>
<evidence type="ECO:0000313" key="3">
    <source>
        <dbReference type="Proteomes" id="UP000434172"/>
    </source>
</evidence>
<dbReference type="AlphaFoldDB" id="A0A8H3W2G5"/>
<keyword evidence="3" id="KW-1185">Reference proteome</keyword>
<feature type="region of interest" description="Disordered" evidence="1">
    <location>
        <begin position="1"/>
        <end position="37"/>
    </location>
</feature>
<dbReference type="EMBL" id="WOWK01000139">
    <property type="protein sequence ID" value="KAF0317072.1"/>
    <property type="molecule type" value="Genomic_DNA"/>
</dbReference>
<evidence type="ECO:0000313" key="2">
    <source>
        <dbReference type="EMBL" id="KAF0317072.1"/>
    </source>
</evidence>
<gene>
    <name evidence="2" type="ORF">GQ607_015732</name>
</gene>
<protein>
    <submittedName>
        <fullName evidence="2">Uncharacterized protein</fullName>
    </submittedName>
</protein>
<dbReference type="Proteomes" id="UP000434172">
    <property type="component" value="Unassembled WGS sequence"/>
</dbReference>
<name>A0A8H3W2G5_9PEZI</name>